<name>A0AAE9ZCR6_9PROT</name>
<reference evidence="2" key="1">
    <citation type="submission" date="2023-02" db="EMBL/GenBank/DDBJ databases">
        <title>Genome sequence of Hyphococcus flavus.</title>
        <authorList>
            <person name="Rong J.-C."/>
            <person name="Zhao Q."/>
            <person name="Yi M."/>
            <person name="Wu J.-Y."/>
        </authorList>
    </citation>
    <scope>NUCLEOTIDE SEQUENCE</scope>
    <source>
        <strain evidence="2">MCCC 1K03223</strain>
    </source>
</reference>
<dbReference type="RefSeq" id="WP_274494455.1">
    <property type="nucleotide sequence ID" value="NZ_CP118166.1"/>
</dbReference>
<feature type="transmembrane region" description="Helical" evidence="1">
    <location>
        <begin position="12"/>
        <end position="31"/>
    </location>
</feature>
<dbReference type="KEGG" id="hfl:PUV54_04880"/>
<protein>
    <recommendedName>
        <fullName evidence="4">Ribosomal protein L7/L12 C-terminal domain-containing protein</fullName>
    </recommendedName>
</protein>
<sequence>MEEILTSESWVLWTVLIVIAFFAGRATGGGMSSEERTQKKMEERQNAERLFAGLSPDVQQDVDARIQRGKIIEAVKVVRENSGAGLKDAKQAVDARRASMGAI</sequence>
<accession>A0AAE9ZCR6</accession>
<evidence type="ECO:0000313" key="3">
    <source>
        <dbReference type="Proteomes" id="UP001214043"/>
    </source>
</evidence>
<dbReference type="Proteomes" id="UP001214043">
    <property type="component" value="Chromosome"/>
</dbReference>
<gene>
    <name evidence="2" type="ORF">PUV54_04880</name>
</gene>
<keyword evidence="1" id="KW-0472">Membrane</keyword>
<keyword evidence="1" id="KW-0812">Transmembrane</keyword>
<dbReference type="Gene3D" id="3.30.1390.10">
    <property type="match status" value="1"/>
</dbReference>
<evidence type="ECO:0000256" key="1">
    <source>
        <dbReference type="SAM" id="Phobius"/>
    </source>
</evidence>
<organism evidence="2 3">
    <name type="scientific">Hyphococcus flavus</name>
    <dbReference type="NCBI Taxonomy" id="1866326"/>
    <lineage>
        <taxon>Bacteria</taxon>
        <taxon>Pseudomonadati</taxon>
        <taxon>Pseudomonadota</taxon>
        <taxon>Alphaproteobacteria</taxon>
        <taxon>Parvularculales</taxon>
        <taxon>Parvularculaceae</taxon>
        <taxon>Hyphococcus</taxon>
    </lineage>
</organism>
<dbReference type="AlphaFoldDB" id="A0AAE9ZCR6"/>
<dbReference type="EMBL" id="CP118166">
    <property type="protein sequence ID" value="WDI32528.1"/>
    <property type="molecule type" value="Genomic_DNA"/>
</dbReference>
<keyword evidence="3" id="KW-1185">Reference proteome</keyword>
<keyword evidence="1" id="KW-1133">Transmembrane helix</keyword>
<evidence type="ECO:0000313" key="2">
    <source>
        <dbReference type="EMBL" id="WDI32528.1"/>
    </source>
</evidence>
<proteinExistence type="predicted"/>
<evidence type="ECO:0008006" key="4">
    <source>
        <dbReference type="Google" id="ProtNLM"/>
    </source>
</evidence>
<dbReference type="InterPro" id="IPR014719">
    <property type="entry name" value="Ribosomal_bL12_C/ClpS-like"/>
</dbReference>